<accession>A0ABP5K890</accession>
<evidence type="ECO:0000313" key="3">
    <source>
        <dbReference type="Proteomes" id="UP001500102"/>
    </source>
</evidence>
<organism evidence="2 3">
    <name type="scientific">Arthrobacter humicola</name>
    <dbReference type="NCBI Taxonomy" id="409291"/>
    <lineage>
        <taxon>Bacteria</taxon>
        <taxon>Bacillati</taxon>
        <taxon>Actinomycetota</taxon>
        <taxon>Actinomycetes</taxon>
        <taxon>Micrococcales</taxon>
        <taxon>Micrococcaceae</taxon>
        <taxon>Arthrobacter</taxon>
    </lineage>
</organism>
<keyword evidence="3" id="KW-1185">Reference proteome</keyword>
<sequence length="72" mass="7665">MDVSDPPVLRGESEGLASRQQKLTAVEQGSDVQNLARVHPPELGPGSSAAGRPDDGIGGRQRRVVQDILKTY</sequence>
<feature type="region of interest" description="Disordered" evidence="1">
    <location>
        <begin position="1"/>
        <end position="61"/>
    </location>
</feature>
<evidence type="ECO:0000256" key="1">
    <source>
        <dbReference type="SAM" id="MobiDB-lite"/>
    </source>
</evidence>
<name>A0ABP5K890_9MICC</name>
<gene>
    <name evidence="2" type="ORF">GCM10009825_05110</name>
</gene>
<dbReference type="EMBL" id="BAAAQB010000006">
    <property type="protein sequence ID" value="GAA2127217.1"/>
    <property type="molecule type" value="Genomic_DNA"/>
</dbReference>
<evidence type="ECO:0000313" key="2">
    <source>
        <dbReference type="EMBL" id="GAA2127217.1"/>
    </source>
</evidence>
<comment type="caution">
    <text evidence="2">The sequence shown here is derived from an EMBL/GenBank/DDBJ whole genome shotgun (WGS) entry which is preliminary data.</text>
</comment>
<dbReference type="Proteomes" id="UP001500102">
    <property type="component" value="Unassembled WGS sequence"/>
</dbReference>
<protein>
    <submittedName>
        <fullName evidence="2">Uncharacterized protein</fullName>
    </submittedName>
</protein>
<proteinExistence type="predicted"/>
<reference evidence="3" key="1">
    <citation type="journal article" date="2019" name="Int. J. Syst. Evol. Microbiol.">
        <title>The Global Catalogue of Microorganisms (GCM) 10K type strain sequencing project: providing services to taxonomists for standard genome sequencing and annotation.</title>
        <authorList>
            <consortium name="The Broad Institute Genomics Platform"/>
            <consortium name="The Broad Institute Genome Sequencing Center for Infectious Disease"/>
            <person name="Wu L."/>
            <person name="Ma J."/>
        </authorList>
    </citation>
    <scope>NUCLEOTIDE SEQUENCE [LARGE SCALE GENOMIC DNA]</scope>
    <source>
        <strain evidence="3">JCM 15921</strain>
    </source>
</reference>